<gene>
    <name evidence="4" type="ORF">CF165_30835</name>
</gene>
<accession>A0A229SWF3</accession>
<comment type="caution">
    <text evidence="4">The sequence shown here is derived from an EMBL/GenBank/DDBJ whole genome shotgun (WGS) entry which is preliminary data.</text>
</comment>
<feature type="signal peptide" evidence="3">
    <location>
        <begin position="1"/>
        <end position="26"/>
    </location>
</feature>
<dbReference type="EMBL" id="NMUL01000034">
    <property type="protein sequence ID" value="OXM63296.1"/>
    <property type="molecule type" value="Genomic_DNA"/>
</dbReference>
<evidence type="ECO:0000313" key="5">
    <source>
        <dbReference type="Proteomes" id="UP000215199"/>
    </source>
</evidence>
<feature type="chain" id="PRO_5012218008" evidence="3">
    <location>
        <begin position="27"/>
        <end position="145"/>
    </location>
</feature>
<feature type="region of interest" description="Disordered" evidence="1">
    <location>
        <begin position="64"/>
        <end position="145"/>
    </location>
</feature>
<keyword evidence="2" id="KW-0472">Membrane</keyword>
<evidence type="ECO:0000256" key="1">
    <source>
        <dbReference type="SAM" id="MobiDB-lite"/>
    </source>
</evidence>
<evidence type="ECO:0000256" key="2">
    <source>
        <dbReference type="SAM" id="Phobius"/>
    </source>
</evidence>
<feature type="compositionally biased region" description="Basic and acidic residues" evidence="1">
    <location>
        <begin position="86"/>
        <end position="103"/>
    </location>
</feature>
<dbReference type="RefSeq" id="WP_093951107.1">
    <property type="nucleotide sequence ID" value="NZ_NMUL01000034.1"/>
</dbReference>
<dbReference type="AlphaFoldDB" id="A0A229SWF3"/>
<keyword evidence="3" id="KW-0732">Signal</keyword>
<dbReference type="Proteomes" id="UP000215199">
    <property type="component" value="Unassembled WGS sequence"/>
</dbReference>
<reference evidence="5" key="1">
    <citation type="submission" date="2017-07" db="EMBL/GenBank/DDBJ databases">
        <title>Comparative genome mining reveals phylogenetic distribution patterns of secondary metabolites in Amycolatopsis.</title>
        <authorList>
            <person name="Adamek M."/>
            <person name="Alanjary M."/>
            <person name="Sales-Ortells H."/>
            <person name="Goodfellow M."/>
            <person name="Bull A.T."/>
            <person name="Kalinowski J."/>
            <person name="Ziemert N."/>
        </authorList>
    </citation>
    <scope>NUCLEOTIDE SEQUENCE [LARGE SCALE GENOMIC DNA]</scope>
    <source>
        <strain evidence="5">H5</strain>
    </source>
</reference>
<protein>
    <submittedName>
        <fullName evidence="4">Uncharacterized protein</fullName>
    </submittedName>
</protein>
<dbReference type="OrthoDB" id="3700729at2"/>
<feature type="compositionally biased region" description="Basic and acidic residues" evidence="1">
    <location>
        <begin position="68"/>
        <end position="77"/>
    </location>
</feature>
<evidence type="ECO:0000313" key="4">
    <source>
        <dbReference type="EMBL" id="OXM63296.1"/>
    </source>
</evidence>
<feature type="compositionally biased region" description="Basic and acidic residues" evidence="1">
    <location>
        <begin position="128"/>
        <end position="145"/>
    </location>
</feature>
<keyword evidence="2" id="KW-1133">Transmembrane helix</keyword>
<keyword evidence="5" id="KW-1185">Reference proteome</keyword>
<sequence length="145" mass="15642">MRTRIALLTAVTAFLTLFLLTPPAAADNCDIFISPQDCQNTGWTIGVIATIAGGVAVAAAATTVSTRGETEKQEPRPEPPGVPLPRRRERDGSSPDGEVDVRPIFDPPRIEAGPSGPEARHHSVALEMHWDRGRQTAREVPHDHP</sequence>
<name>A0A229SWF3_9PSEU</name>
<proteinExistence type="predicted"/>
<feature type="transmembrane region" description="Helical" evidence="2">
    <location>
        <begin position="42"/>
        <end position="64"/>
    </location>
</feature>
<keyword evidence="2" id="KW-0812">Transmembrane</keyword>
<organism evidence="4 5">
    <name type="scientific">Amycolatopsis vastitatis</name>
    <dbReference type="NCBI Taxonomy" id="1905142"/>
    <lineage>
        <taxon>Bacteria</taxon>
        <taxon>Bacillati</taxon>
        <taxon>Actinomycetota</taxon>
        <taxon>Actinomycetes</taxon>
        <taxon>Pseudonocardiales</taxon>
        <taxon>Pseudonocardiaceae</taxon>
        <taxon>Amycolatopsis</taxon>
    </lineage>
</organism>
<evidence type="ECO:0000256" key="3">
    <source>
        <dbReference type="SAM" id="SignalP"/>
    </source>
</evidence>